<comment type="caution">
    <text evidence="12">The sequence shown here is derived from an EMBL/GenBank/DDBJ whole genome shotgun (WGS) entry which is preliminary data.</text>
</comment>
<organism evidence="12 13">
    <name type="scientific">Coniochaeta hoffmannii</name>
    <dbReference type="NCBI Taxonomy" id="91930"/>
    <lineage>
        <taxon>Eukaryota</taxon>
        <taxon>Fungi</taxon>
        <taxon>Dikarya</taxon>
        <taxon>Ascomycota</taxon>
        <taxon>Pezizomycotina</taxon>
        <taxon>Sordariomycetes</taxon>
        <taxon>Sordariomycetidae</taxon>
        <taxon>Coniochaetales</taxon>
        <taxon>Coniochaetaceae</taxon>
        <taxon>Coniochaeta</taxon>
    </lineage>
</organism>
<dbReference type="GO" id="GO:0005886">
    <property type="term" value="C:plasma membrane"/>
    <property type="evidence" value="ECO:0007669"/>
    <property type="project" value="InterPro"/>
</dbReference>
<dbReference type="InterPro" id="IPR003445">
    <property type="entry name" value="Cat_transpt"/>
</dbReference>
<feature type="region of interest" description="Disordered" evidence="11">
    <location>
        <begin position="845"/>
        <end position="901"/>
    </location>
</feature>
<keyword evidence="13" id="KW-1185">Reference proteome</keyword>
<dbReference type="GO" id="GO:0140107">
    <property type="term" value="F:high-affinity potassium ion transmembrane transporter activity"/>
    <property type="evidence" value="ECO:0007669"/>
    <property type="project" value="TreeGrafter"/>
</dbReference>
<feature type="region of interest" description="Disordered" evidence="11">
    <location>
        <begin position="256"/>
        <end position="335"/>
    </location>
</feature>
<feature type="compositionally biased region" description="Polar residues" evidence="11">
    <location>
        <begin position="862"/>
        <end position="891"/>
    </location>
</feature>
<dbReference type="InterPro" id="IPR004773">
    <property type="entry name" value="K/Na_transp_Trk1/HKT1"/>
</dbReference>
<keyword evidence="6 10" id="KW-0630">Potassium</keyword>
<feature type="transmembrane region" description="Helical" evidence="10">
    <location>
        <begin position="751"/>
        <end position="771"/>
    </location>
</feature>
<gene>
    <name evidence="12" type="ORF">NKR19_g4670</name>
</gene>
<evidence type="ECO:0000256" key="5">
    <source>
        <dbReference type="ARBA" id="ARBA00022692"/>
    </source>
</evidence>
<keyword evidence="8 10" id="KW-0406">Ion transport</keyword>
<dbReference type="InterPro" id="IPR015958">
    <property type="entry name" value="Trk1_fungi"/>
</dbReference>
<dbReference type="PANTHER" id="PTHR31064:SF30">
    <property type="entry name" value="HIGH-AFFINITY POTASSIUM TRANSPORT PROTEIN-RELATED"/>
    <property type="match status" value="1"/>
</dbReference>
<keyword evidence="7 10" id="KW-1133">Transmembrane helix</keyword>
<dbReference type="NCBIfam" id="TIGR00934">
    <property type="entry name" value="2a38euk"/>
    <property type="match status" value="1"/>
</dbReference>
<dbReference type="Proteomes" id="UP001174691">
    <property type="component" value="Unassembled WGS sequence"/>
</dbReference>
<dbReference type="PANTHER" id="PTHR31064">
    <property type="entry name" value="POTASSIUM TRANSPORT PROTEIN DDB_G0292412-RELATED"/>
    <property type="match status" value="1"/>
</dbReference>
<feature type="compositionally biased region" description="Basic and acidic residues" evidence="11">
    <location>
        <begin position="323"/>
        <end position="335"/>
    </location>
</feature>
<protein>
    <recommendedName>
        <fullName evidence="10">Potassium transport protein</fullName>
    </recommendedName>
</protein>
<evidence type="ECO:0000256" key="8">
    <source>
        <dbReference type="ARBA" id="ARBA00023065"/>
    </source>
</evidence>
<dbReference type="GO" id="GO:1990573">
    <property type="term" value="P:potassium ion import across plasma membrane"/>
    <property type="evidence" value="ECO:0007669"/>
    <property type="project" value="TreeGrafter"/>
</dbReference>
<feature type="transmembrane region" description="Helical" evidence="10">
    <location>
        <begin position="93"/>
        <end position="118"/>
    </location>
</feature>
<feature type="transmembrane region" description="Helical" evidence="10">
    <location>
        <begin position="725"/>
        <end position="745"/>
    </location>
</feature>
<dbReference type="InterPro" id="IPR051143">
    <property type="entry name" value="TrkH_K-transport"/>
</dbReference>
<evidence type="ECO:0000256" key="9">
    <source>
        <dbReference type="ARBA" id="ARBA00023136"/>
    </source>
</evidence>
<keyword evidence="3 10" id="KW-0813">Transport</keyword>
<evidence type="ECO:0000256" key="1">
    <source>
        <dbReference type="ARBA" id="ARBA00004141"/>
    </source>
</evidence>
<feature type="transmembrane region" description="Helical" evidence="10">
    <location>
        <begin position="566"/>
        <end position="596"/>
    </location>
</feature>
<evidence type="ECO:0000256" key="4">
    <source>
        <dbReference type="ARBA" id="ARBA00022538"/>
    </source>
</evidence>
<feature type="compositionally biased region" description="Basic and acidic residues" evidence="11">
    <location>
        <begin position="256"/>
        <end position="282"/>
    </location>
</feature>
<evidence type="ECO:0000256" key="3">
    <source>
        <dbReference type="ARBA" id="ARBA00022448"/>
    </source>
</evidence>
<evidence type="ECO:0000256" key="2">
    <source>
        <dbReference type="ARBA" id="ARBA00009137"/>
    </source>
</evidence>
<evidence type="ECO:0000313" key="13">
    <source>
        <dbReference type="Proteomes" id="UP001174691"/>
    </source>
</evidence>
<feature type="region of interest" description="Disordered" evidence="11">
    <location>
        <begin position="799"/>
        <end position="833"/>
    </location>
</feature>
<dbReference type="AlphaFoldDB" id="A0AA38VUS6"/>
<feature type="compositionally biased region" description="Basic and acidic residues" evidence="11">
    <location>
        <begin position="200"/>
        <end position="215"/>
    </location>
</feature>
<keyword evidence="4 10" id="KW-0633">Potassium transport</keyword>
<proteinExistence type="inferred from homology"/>
<evidence type="ECO:0000256" key="6">
    <source>
        <dbReference type="ARBA" id="ARBA00022958"/>
    </source>
</evidence>
<evidence type="ECO:0000313" key="12">
    <source>
        <dbReference type="EMBL" id="KAJ9152207.1"/>
    </source>
</evidence>
<feature type="transmembrane region" description="Helical" evidence="10">
    <location>
        <begin position="641"/>
        <end position="658"/>
    </location>
</feature>
<accession>A0AA38VUS6</accession>
<comment type="similarity">
    <text evidence="2 10">Belongs to the TrkH potassium transport family.</text>
</comment>
<dbReference type="PIRSF" id="PIRSF002450">
    <property type="entry name" value="K+_transpter_TRK"/>
    <property type="match status" value="1"/>
</dbReference>
<evidence type="ECO:0000256" key="10">
    <source>
        <dbReference type="PIRNR" id="PIRNR002450"/>
    </source>
</evidence>
<feature type="transmembrane region" description="Helical" evidence="10">
    <location>
        <begin position="32"/>
        <end position="54"/>
    </location>
</feature>
<feature type="transmembrane region" description="Helical" evidence="10">
    <location>
        <begin position="702"/>
        <end position="718"/>
    </location>
</feature>
<dbReference type="EMBL" id="JANBVN010000059">
    <property type="protein sequence ID" value="KAJ9152207.1"/>
    <property type="molecule type" value="Genomic_DNA"/>
</dbReference>
<reference evidence="12" key="1">
    <citation type="submission" date="2022-07" db="EMBL/GenBank/DDBJ databases">
        <title>Fungi with potential for degradation of polypropylene.</title>
        <authorList>
            <person name="Gostincar C."/>
        </authorList>
    </citation>
    <scope>NUCLEOTIDE SEQUENCE</scope>
    <source>
        <strain evidence="12">EXF-13287</strain>
    </source>
</reference>
<comment type="subcellular location">
    <subcellularLocation>
        <location evidence="1">Membrane</location>
        <topology evidence="1">Multi-pass membrane protein</topology>
    </subcellularLocation>
</comment>
<feature type="compositionally biased region" description="Polar residues" evidence="11">
    <location>
        <begin position="295"/>
        <end position="304"/>
    </location>
</feature>
<keyword evidence="5 10" id="KW-0812">Transmembrane</keyword>
<evidence type="ECO:0000256" key="11">
    <source>
        <dbReference type="SAM" id="MobiDB-lite"/>
    </source>
</evidence>
<feature type="region of interest" description="Disordered" evidence="11">
    <location>
        <begin position="183"/>
        <end position="215"/>
    </location>
</feature>
<keyword evidence="9 10" id="KW-0472">Membrane</keyword>
<dbReference type="Pfam" id="PF02386">
    <property type="entry name" value="TrkH"/>
    <property type="match status" value="1"/>
</dbReference>
<name>A0AA38VUS6_9PEZI</name>
<feature type="transmembrane region" description="Helical" evidence="10">
    <location>
        <begin position="442"/>
        <end position="466"/>
    </location>
</feature>
<feature type="compositionally biased region" description="Polar residues" evidence="11">
    <location>
        <begin position="811"/>
        <end position="828"/>
    </location>
</feature>
<evidence type="ECO:0000256" key="7">
    <source>
        <dbReference type="ARBA" id="ARBA00022989"/>
    </source>
</evidence>
<feature type="transmembrane region" description="Helical" evidence="10">
    <location>
        <begin position="516"/>
        <end position="545"/>
    </location>
</feature>
<sequence length="901" mass="100931">MDRFTSLDKLKDFLVRQFQSLRPSIFSKHPHFNFITAHYLWVVLMSIVGSVLIYGSGRGKVPYIDSLLFASGANTQAGLNSIDINLLNTFQQLVIFFLAMLSNPITINSFVVFLRLYWFEKRFQNIVREARQRRGTMSKTKSKAKAGEASRLESGVNGRNITVMHNGAKARITNDGILLDAEGPQANGNVNGNGSAVRSPSRERSPSPHDYRRQDTIKFADMVKRSDGLDDEMAKLPPIRPDDDHIAILQRQRAGNDEVLRIPGPRDAERGMLPERVRQRDSNDEEMDPMDPLSQVRSGESNDTAGPAGPPRTGAEGRQQTIKIEEPRRPNREAREAFDDIVDDAKAAARTLSLLRLRKPRIMDKSDQKLHHDQNNLHVTPSHVRRRTFEKIRGAFSSNKEEDQAPYLSWEPTLGRNSQFPDLTEEQREELGGIEYRSLKTLALILTCYFWGFWIFAILCLIPWIVRSSKYGPIVDSAGQSRAWWGVWTAHSAFMDLGFTLTPDSMNSFNMATWPLLVMSFLIVIGNTGFPVMLRFIIWISSILVPRGSGLWEELKFLLDHPRRCFTLLFPSGATWWLFWLLVLLNGIDLIFFIILDLGSGPVVELPPGYRVLDGLFQAASTRTAGFSCINLALLHPGVQTSYMIMMYISVFPIAISVRRTNVYEEKSLGIYGGPNDTDEQSESNDLSYVGAHLRRQLSFDLWYIFVGFFILSISEGGRLMRGDFSMFAVLFEIVSAYGTVGMSLGYTGVNASLCSQFSVIGKLVIILMMIRGRHRGLPYGLDRAILLPSESLNAKEAADADTRQFARRNSGMSGVTTQTRGGASMNRTRSRSVDRVNSNLIAAFLHPGPPVTSAPQRRRSMSSGDDSPYATRTYSGRTEPTFSQPFSTGRASVDGARSVA</sequence>
<dbReference type="GO" id="GO:0030007">
    <property type="term" value="P:intracellular potassium ion homeostasis"/>
    <property type="evidence" value="ECO:0007669"/>
    <property type="project" value="UniProtKB-UniRule"/>
</dbReference>